<feature type="binding site" evidence="9">
    <location>
        <position position="315"/>
    </location>
    <ligand>
        <name>ATP</name>
        <dbReference type="ChEBI" id="CHEBI:30616"/>
    </ligand>
</feature>
<dbReference type="GO" id="GO:0005524">
    <property type="term" value="F:ATP binding"/>
    <property type="evidence" value="ECO:0007669"/>
    <property type="project" value="UniProtKB-UniRule"/>
</dbReference>
<name>A0A1Q8TEK8_9GAMM</name>
<dbReference type="Pfam" id="PF02782">
    <property type="entry name" value="FGGY_C"/>
    <property type="match status" value="1"/>
</dbReference>
<organism evidence="13 14">
    <name type="scientific">Chromohalobacter japonicus</name>
    <dbReference type="NCBI Taxonomy" id="223900"/>
    <lineage>
        <taxon>Bacteria</taxon>
        <taxon>Pseudomonadati</taxon>
        <taxon>Pseudomonadota</taxon>
        <taxon>Gammaproteobacteria</taxon>
        <taxon>Oceanospirillales</taxon>
        <taxon>Halomonadaceae</taxon>
        <taxon>Chromohalobacter</taxon>
    </lineage>
</organism>
<feature type="binding site" evidence="9">
    <location>
        <position position="140"/>
    </location>
    <ligand>
        <name>glycerol</name>
        <dbReference type="ChEBI" id="CHEBI:17754"/>
    </ligand>
</feature>
<evidence type="ECO:0000256" key="8">
    <source>
        <dbReference type="ARBA" id="ARBA00052101"/>
    </source>
</evidence>
<feature type="binding site" evidence="9">
    <location>
        <position position="272"/>
    </location>
    <ligand>
        <name>ADP</name>
        <dbReference type="ChEBI" id="CHEBI:456216"/>
    </ligand>
</feature>
<dbReference type="GO" id="GO:0004370">
    <property type="term" value="F:glycerol kinase activity"/>
    <property type="evidence" value="ECO:0007669"/>
    <property type="project" value="UniProtKB-UniRule"/>
</dbReference>
<dbReference type="EC" id="2.7.1.30" evidence="9"/>
<feature type="binding site" evidence="9">
    <location>
        <position position="19"/>
    </location>
    <ligand>
        <name>ATP</name>
        <dbReference type="ChEBI" id="CHEBI:30616"/>
    </ligand>
</feature>
<feature type="binding site" evidence="9">
    <location>
        <position position="140"/>
    </location>
    <ligand>
        <name>sn-glycerol 3-phosphate</name>
        <dbReference type="ChEBI" id="CHEBI:57597"/>
    </ligand>
</feature>
<proteinExistence type="inferred from homology"/>
<reference evidence="13 14" key="1">
    <citation type="submission" date="2016-12" db="EMBL/GenBank/DDBJ databases">
        <title>Draft genome sequences of strains Salinicola socius SMB35, Salinicola sp. MH3R3-1 and Chromohalobacter sp. SMB17 from the Verkhnekamsk potash mining region of Russia.</title>
        <authorList>
            <person name="Mavrodi D.V."/>
            <person name="Olsson B.E."/>
            <person name="Korsakova E.S."/>
            <person name="Pyankova A."/>
            <person name="Mavrodi O.V."/>
            <person name="Plotnikova E.G."/>
        </authorList>
    </citation>
    <scope>NUCLEOTIDE SEQUENCE [LARGE SCALE GENOMIC DNA]</scope>
    <source>
        <strain evidence="13 14">SMB17</strain>
    </source>
</reference>
<dbReference type="SUPFAM" id="SSF53067">
    <property type="entry name" value="Actin-like ATPase domain"/>
    <property type="match status" value="2"/>
</dbReference>
<comment type="catalytic activity">
    <reaction evidence="8 9">
        <text>glycerol + ATP = sn-glycerol 3-phosphate + ADP + H(+)</text>
        <dbReference type="Rhea" id="RHEA:21644"/>
        <dbReference type="ChEBI" id="CHEBI:15378"/>
        <dbReference type="ChEBI" id="CHEBI:17754"/>
        <dbReference type="ChEBI" id="CHEBI:30616"/>
        <dbReference type="ChEBI" id="CHEBI:57597"/>
        <dbReference type="ChEBI" id="CHEBI:456216"/>
        <dbReference type="EC" id="2.7.1.30"/>
    </reaction>
</comment>
<dbReference type="PROSITE" id="PS00445">
    <property type="entry name" value="FGGY_KINASES_2"/>
    <property type="match status" value="1"/>
</dbReference>
<dbReference type="NCBIfam" id="TIGR01311">
    <property type="entry name" value="glycerol_kin"/>
    <property type="match status" value="1"/>
</dbReference>
<dbReference type="Pfam" id="PF00370">
    <property type="entry name" value="FGGY_N"/>
    <property type="match status" value="1"/>
</dbReference>
<feature type="binding site" evidence="9">
    <location>
        <position position="250"/>
    </location>
    <ligand>
        <name>glycerol</name>
        <dbReference type="ChEBI" id="CHEBI:17754"/>
    </ligand>
</feature>
<evidence type="ECO:0000256" key="5">
    <source>
        <dbReference type="ARBA" id="ARBA00022777"/>
    </source>
</evidence>
<feature type="binding site" evidence="9">
    <location>
        <position position="251"/>
    </location>
    <ligand>
        <name>glycerol</name>
        <dbReference type="ChEBI" id="CHEBI:17754"/>
    </ligand>
</feature>
<dbReference type="GO" id="GO:0006072">
    <property type="term" value="P:glycerol-3-phosphate metabolic process"/>
    <property type="evidence" value="ECO:0007669"/>
    <property type="project" value="InterPro"/>
</dbReference>
<feature type="binding site" evidence="9">
    <location>
        <position position="22"/>
    </location>
    <ligand>
        <name>ADP</name>
        <dbReference type="ChEBI" id="CHEBI:456216"/>
    </ligand>
</feature>
<dbReference type="AlphaFoldDB" id="A0A1Q8TEK8"/>
<sequence length="505" mass="55567">MPSMSNEKKYILAIDQGTTSSRAMLFDHDGQIAGIAQREFEQIFPQPGWVEHNPRDIMTSVLTTLTEVINNTQVDVSEIAGIGITNQRETTVVWDKHTGQPVYNAIVWQSRHSAEICDELRAAGHAEMVRDKTGLVIDAYFSGTKLKWIFDNVEGVKEKADNGDLLFGTIDSWLVWNLTGGEKHVTDVTNASRTMMFNIRNRQWDPELLELFGVPESMLPEVKSCSEVYGKVLPKYFFGNELPIAGMAGDQQAALFGQACFKPGMAKNTYGTGCFTLMNTGPEATASENGLLTTVAWEIDGQLEYALEGSVFVAGSVIQWLRDGLRMLGKSSDSEAYAERAGDNDGVYLVPAFTGLGAPYWDSNVRGAMFGLSRGTSKEHFIRAAVESMAYQSADVLHAMQADAGLELTELRADGGAIANDFLAQFQADILGVDVLRCAINETTALGAAYLAGLALGFWESREQIAKQWAMDRRFTPKMSVEKRDDLYEGWKRAVHATMGFHVAS</sequence>
<dbReference type="STRING" id="223900.GCA_000821045_01157"/>
<gene>
    <name evidence="9" type="primary">glpK</name>
    <name evidence="13" type="ORF">BTW10_06220</name>
</gene>
<feature type="domain" description="Carbohydrate kinase FGGY N-terminal" evidence="11">
    <location>
        <begin position="10"/>
        <end position="257"/>
    </location>
</feature>
<keyword evidence="3 9" id="KW-0808">Transferase</keyword>
<feature type="binding site" evidence="9">
    <location>
        <position position="420"/>
    </location>
    <ligand>
        <name>ADP</name>
        <dbReference type="ChEBI" id="CHEBI:456216"/>
    </ligand>
</feature>
<dbReference type="UniPathway" id="UPA00618">
    <property type="reaction ID" value="UER00672"/>
</dbReference>
<dbReference type="PROSITE" id="PS00933">
    <property type="entry name" value="FGGY_KINASES_1"/>
    <property type="match status" value="1"/>
</dbReference>
<dbReference type="InterPro" id="IPR043129">
    <property type="entry name" value="ATPase_NBD"/>
</dbReference>
<accession>A0A1Q8TEK8</accession>
<keyword evidence="14" id="KW-1185">Reference proteome</keyword>
<comment type="pathway">
    <text evidence="1 9">Polyol metabolism; glycerol degradation via glycerol kinase pathway; sn-glycerol 3-phosphate from glycerol: step 1/1.</text>
</comment>
<dbReference type="PANTHER" id="PTHR10196">
    <property type="entry name" value="SUGAR KINASE"/>
    <property type="match status" value="1"/>
</dbReference>
<evidence type="ECO:0000256" key="10">
    <source>
        <dbReference type="RuleBase" id="RU003733"/>
    </source>
</evidence>
<evidence type="ECO:0000259" key="11">
    <source>
        <dbReference type="Pfam" id="PF00370"/>
    </source>
</evidence>
<feature type="binding site" evidence="9">
    <location>
        <position position="89"/>
    </location>
    <ligand>
        <name>glycerol</name>
        <dbReference type="ChEBI" id="CHEBI:17754"/>
    </ligand>
</feature>
<comment type="function">
    <text evidence="9">Key enzyme in the regulation of glycerol uptake and metabolism. Catalyzes the phosphorylation of glycerol to yield sn-glycerol 3-phosphate.</text>
</comment>
<keyword evidence="5 9" id="KW-0418">Kinase</keyword>
<evidence type="ECO:0000256" key="7">
    <source>
        <dbReference type="ARBA" id="ARBA00022840"/>
    </source>
</evidence>
<dbReference type="PIRSF" id="PIRSF000538">
    <property type="entry name" value="GlpK"/>
    <property type="match status" value="1"/>
</dbReference>
<feature type="binding site" evidence="9">
    <location>
        <position position="416"/>
    </location>
    <ligand>
        <name>ADP</name>
        <dbReference type="ChEBI" id="CHEBI:456216"/>
    </ligand>
</feature>
<dbReference type="NCBIfam" id="NF000756">
    <property type="entry name" value="PRK00047.1"/>
    <property type="match status" value="1"/>
</dbReference>
<evidence type="ECO:0000256" key="6">
    <source>
        <dbReference type="ARBA" id="ARBA00022798"/>
    </source>
</evidence>
<feature type="binding site" evidence="9">
    <location>
        <position position="89"/>
    </location>
    <ligand>
        <name>sn-glycerol 3-phosphate</name>
        <dbReference type="ChEBI" id="CHEBI:57597"/>
    </ligand>
</feature>
<evidence type="ECO:0000256" key="3">
    <source>
        <dbReference type="ARBA" id="ARBA00022679"/>
    </source>
</evidence>
<dbReference type="Proteomes" id="UP000186806">
    <property type="component" value="Unassembled WGS sequence"/>
</dbReference>
<comment type="activity regulation">
    <text evidence="9">Inhibited by fructose 1,6-bisphosphate (FBP).</text>
</comment>
<feature type="binding site" evidence="9">
    <location>
        <position position="18"/>
    </location>
    <ligand>
        <name>ADP</name>
        <dbReference type="ChEBI" id="CHEBI:456216"/>
    </ligand>
</feature>
<feature type="binding site" evidence="9">
    <location>
        <position position="315"/>
    </location>
    <ligand>
        <name>ADP</name>
        <dbReference type="ChEBI" id="CHEBI:456216"/>
    </ligand>
</feature>
<evidence type="ECO:0000256" key="1">
    <source>
        <dbReference type="ARBA" id="ARBA00005190"/>
    </source>
</evidence>
<feature type="binding site" evidence="9">
    <location>
        <position position="88"/>
    </location>
    <ligand>
        <name>glycerol</name>
        <dbReference type="ChEBI" id="CHEBI:17754"/>
    </ligand>
</feature>
<dbReference type="GO" id="GO:0005829">
    <property type="term" value="C:cytosol"/>
    <property type="evidence" value="ECO:0007669"/>
    <property type="project" value="TreeGrafter"/>
</dbReference>
<dbReference type="EMBL" id="MSDQ01000012">
    <property type="protein sequence ID" value="OLO12110.1"/>
    <property type="molecule type" value="Genomic_DNA"/>
</dbReference>
<dbReference type="InterPro" id="IPR000577">
    <property type="entry name" value="Carb_kinase_FGGY"/>
</dbReference>
<dbReference type="InterPro" id="IPR018484">
    <property type="entry name" value="FGGY_N"/>
</dbReference>
<feature type="binding site" evidence="9">
    <location>
        <position position="416"/>
    </location>
    <ligand>
        <name>ATP</name>
        <dbReference type="ChEBI" id="CHEBI:30616"/>
    </ligand>
</feature>
<dbReference type="FunFam" id="3.30.420.40:FF:000007">
    <property type="entry name" value="Glycerol kinase"/>
    <property type="match status" value="1"/>
</dbReference>
<feature type="binding site" evidence="9">
    <location>
        <position position="250"/>
    </location>
    <ligand>
        <name>sn-glycerol 3-phosphate</name>
        <dbReference type="ChEBI" id="CHEBI:57597"/>
    </ligand>
</feature>
<evidence type="ECO:0000313" key="13">
    <source>
        <dbReference type="EMBL" id="OLO12110.1"/>
    </source>
</evidence>
<comment type="caution">
    <text evidence="13">The sequence shown here is derived from an EMBL/GenBank/DDBJ whole genome shotgun (WGS) entry which is preliminary data.</text>
</comment>
<dbReference type="PANTHER" id="PTHR10196:SF69">
    <property type="entry name" value="GLYCEROL KINASE"/>
    <property type="match status" value="1"/>
</dbReference>
<evidence type="ECO:0000256" key="4">
    <source>
        <dbReference type="ARBA" id="ARBA00022741"/>
    </source>
</evidence>
<evidence type="ECO:0000256" key="2">
    <source>
        <dbReference type="ARBA" id="ARBA00009156"/>
    </source>
</evidence>
<feature type="binding site" evidence="9">
    <location>
        <position position="319"/>
    </location>
    <ligand>
        <name>ATP</name>
        <dbReference type="ChEBI" id="CHEBI:30616"/>
    </ligand>
</feature>
<evidence type="ECO:0000259" key="12">
    <source>
        <dbReference type="Pfam" id="PF02782"/>
    </source>
</evidence>
<feature type="domain" description="Carbohydrate kinase FGGY C-terminal" evidence="12">
    <location>
        <begin position="267"/>
        <end position="455"/>
    </location>
</feature>
<feature type="binding site" evidence="9">
    <location>
        <position position="18"/>
    </location>
    <ligand>
        <name>ATP</name>
        <dbReference type="ChEBI" id="CHEBI:30616"/>
    </ligand>
</feature>
<dbReference type="CDD" id="cd07786">
    <property type="entry name" value="FGGY_EcGK_like"/>
    <property type="match status" value="1"/>
</dbReference>
<feature type="binding site" evidence="9">
    <location>
        <position position="272"/>
    </location>
    <ligand>
        <name>ATP</name>
        <dbReference type="ChEBI" id="CHEBI:30616"/>
    </ligand>
</feature>
<dbReference type="InterPro" id="IPR005999">
    <property type="entry name" value="Glycerol_kin"/>
</dbReference>
<dbReference type="InterPro" id="IPR018485">
    <property type="entry name" value="FGGY_C"/>
</dbReference>
<evidence type="ECO:0000313" key="14">
    <source>
        <dbReference type="Proteomes" id="UP000186806"/>
    </source>
</evidence>
<feature type="binding site" evidence="9">
    <location>
        <position position="20"/>
    </location>
    <ligand>
        <name>ATP</name>
        <dbReference type="ChEBI" id="CHEBI:30616"/>
    </ligand>
</feature>
<dbReference type="InterPro" id="IPR018483">
    <property type="entry name" value="Carb_kinase_FGGY_CS"/>
</dbReference>
<dbReference type="FunFam" id="3.30.420.40:FF:000008">
    <property type="entry name" value="Glycerol kinase"/>
    <property type="match status" value="1"/>
</dbReference>
<feature type="binding site" evidence="9">
    <location>
        <position position="18"/>
    </location>
    <ligand>
        <name>sn-glycerol 3-phosphate</name>
        <dbReference type="ChEBI" id="CHEBI:57597"/>
    </ligand>
</feature>
<evidence type="ECO:0000256" key="9">
    <source>
        <dbReference type="HAMAP-Rule" id="MF_00186"/>
    </source>
</evidence>
<dbReference type="Gene3D" id="3.30.420.40">
    <property type="match status" value="2"/>
</dbReference>
<keyword evidence="4 9" id="KW-0547">Nucleotide-binding</keyword>
<dbReference type="HAMAP" id="MF_00186">
    <property type="entry name" value="Glycerol_kin"/>
    <property type="match status" value="1"/>
</dbReference>
<feature type="binding site" evidence="9">
    <location>
        <position position="88"/>
    </location>
    <ligand>
        <name>sn-glycerol 3-phosphate</name>
        <dbReference type="ChEBI" id="CHEBI:57597"/>
    </ligand>
</feature>
<dbReference type="GO" id="GO:0019563">
    <property type="term" value="P:glycerol catabolic process"/>
    <property type="evidence" value="ECO:0007669"/>
    <property type="project" value="UniProtKB-UniRule"/>
</dbReference>
<keyword evidence="6 9" id="KW-0319">Glycerol metabolism</keyword>
<protein>
    <recommendedName>
        <fullName evidence="9">Glycerol kinase</fullName>
        <ecNumber evidence="9">2.7.1.30</ecNumber>
    </recommendedName>
    <alternativeName>
        <fullName evidence="9">ATP:glycerol 3-phosphotransferase</fullName>
    </alternativeName>
    <alternativeName>
        <fullName evidence="9">Glycerokinase</fullName>
        <shortName evidence="9">GK</shortName>
    </alternativeName>
</protein>
<keyword evidence="7 9" id="KW-0067">ATP-binding</keyword>
<comment type="similarity">
    <text evidence="2 9 10">Belongs to the FGGY kinase family.</text>
</comment>